<protein>
    <submittedName>
        <fullName evidence="1">Uncharacterized protein</fullName>
    </submittedName>
</protein>
<dbReference type="Proteomes" id="UP000726170">
    <property type="component" value="Unassembled WGS sequence"/>
</dbReference>
<organism evidence="1 2">
    <name type="scientific">Clostridium mobile</name>
    <dbReference type="NCBI Taxonomy" id="2841512"/>
    <lineage>
        <taxon>Bacteria</taxon>
        <taxon>Bacillati</taxon>
        <taxon>Bacillota</taxon>
        <taxon>Clostridia</taxon>
        <taxon>Eubacteriales</taxon>
        <taxon>Clostridiaceae</taxon>
        <taxon>Clostridium</taxon>
    </lineage>
</organism>
<proteinExistence type="predicted"/>
<name>A0ABS6EL63_9CLOT</name>
<accession>A0ABS6EL63</accession>
<evidence type="ECO:0000313" key="2">
    <source>
        <dbReference type="Proteomes" id="UP000726170"/>
    </source>
</evidence>
<gene>
    <name evidence="1" type="ORF">KQI86_16705</name>
</gene>
<reference evidence="1 2" key="1">
    <citation type="submission" date="2021-06" db="EMBL/GenBank/DDBJ databases">
        <authorList>
            <person name="Sun Q."/>
            <person name="Li D."/>
        </authorList>
    </citation>
    <scope>NUCLEOTIDE SEQUENCE [LARGE SCALE GENOMIC DNA]</scope>
    <source>
        <strain evidence="1 2">MSJ-11</strain>
    </source>
</reference>
<comment type="caution">
    <text evidence="1">The sequence shown here is derived from an EMBL/GenBank/DDBJ whole genome shotgun (WGS) entry which is preliminary data.</text>
</comment>
<dbReference type="RefSeq" id="WP_216440560.1">
    <property type="nucleotide sequence ID" value="NZ_JAHLQF010000004.1"/>
</dbReference>
<sequence>MEELMSWIYLKLSSLGDTFFEDLERDEEGKTVIDNIKIVYNLYNILQLTDNKVRKDIPLSIDIWGIKDQVLEIEDLAEEIDKAISDEVYRNNTLFFIVQKANLWTLSLKDEDKNIRRKQLNYIIRFYKK</sequence>
<dbReference type="EMBL" id="JAHLQF010000004">
    <property type="protein sequence ID" value="MBU5485963.1"/>
    <property type="molecule type" value="Genomic_DNA"/>
</dbReference>
<evidence type="ECO:0000313" key="1">
    <source>
        <dbReference type="EMBL" id="MBU5485963.1"/>
    </source>
</evidence>
<keyword evidence="2" id="KW-1185">Reference proteome</keyword>